<evidence type="ECO:0000313" key="1">
    <source>
        <dbReference type="EMBL" id="KGA95063.1"/>
    </source>
</evidence>
<evidence type="ECO:0000313" key="2">
    <source>
        <dbReference type="Proteomes" id="UP000029452"/>
    </source>
</evidence>
<organism evidence="1 2">
    <name type="scientific">Leptospirillum ferriphilum</name>
    <dbReference type="NCBI Taxonomy" id="178606"/>
    <lineage>
        <taxon>Bacteria</taxon>
        <taxon>Pseudomonadati</taxon>
        <taxon>Nitrospirota</taxon>
        <taxon>Nitrospiria</taxon>
        <taxon>Nitrospirales</taxon>
        <taxon>Nitrospiraceae</taxon>
        <taxon>Leptospirillum</taxon>
    </lineage>
</organism>
<proteinExistence type="predicted"/>
<dbReference type="PATRIC" id="fig|178606.4.peg.279"/>
<dbReference type="EMBL" id="JPGK01000001">
    <property type="protein sequence ID" value="KGA95063.1"/>
    <property type="molecule type" value="Genomic_DNA"/>
</dbReference>
<gene>
    <name evidence="1" type="ORF">LptCag_2497</name>
</gene>
<reference evidence="1 2" key="1">
    <citation type="submission" date="2014-06" db="EMBL/GenBank/DDBJ databases">
        <title>Draft genome sequence of iron oxidizing acidophile Leptospirillum ferriphilum DSM14647.</title>
        <authorList>
            <person name="Cardenas J.P."/>
            <person name="Lazcano M."/>
            <person name="Ossandon F.J."/>
            <person name="Corbett M."/>
            <person name="Holmes D.S."/>
            <person name="Watkin E."/>
        </authorList>
    </citation>
    <scope>NUCLEOTIDE SEQUENCE [LARGE SCALE GENOMIC DNA]</scope>
    <source>
        <strain evidence="1 2">DSM 14647</strain>
    </source>
</reference>
<name>A0A094WBZ7_9BACT</name>
<dbReference type="AlphaFoldDB" id="A0A094WBZ7"/>
<protein>
    <submittedName>
        <fullName evidence="1">Uncharacterized protein</fullName>
    </submittedName>
</protein>
<sequence length="48" mass="5282">MSGEGRKKNAKQLEKGQRGLFSFSGFSGNSVRVPLLTRRAVEADSLRD</sequence>
<comment type="caution">
    <text evidence="1">The sequence shown here is derived from an EMBL/GenBank/DDBJ whole genome shotgun (WGS) entry which is preliminary data.</text>
</comment>
<dbReference type="Proteomes" id="UP000029452">
    <property type="component" value="Unassembled WGS sequence"/>
</dbReference>
<accession>A0A094WBZ7</accession>